<feature type="compositionally biased region" description="Low complexity" evidence="2">
    <location>
        <begin position="308"/>
        <end position="318"/>
    </location>
</feature>
<dbReference type="SUPFAM" id="SSF81982">
    <property type="entry name" value="Antigen MPT63/MPB63 (immunoprotective extracellular protein)"/>
    <property type="match status" value="1"/>
</dbReference>
<evidence type="ECO:0000256" key="2">
    <source>
        <dbReference type="SAM" id="MobiDB-lite"/>
    </source>
</evidence>
<accession>A0AAW5SN18</accession>
<reference evidence="5" key="2">
    <citation type="journal article" date="2022" name="BMC Genomics">
        <title>Comparative genome analysis of mycobacteria focusing on tRNA and non-coding RNA.</title>
        <authorList>
            <person name="Behra P.R.K."/>
            <person name="Pettersson B.M.F."/>
            <person name="Ramesh M."/>
            <person name="Das S."/>
            <person name="Dasgupta S."/>
            <person name="Kirsebom L.A."/>
        </authorList>
    </citation>
    <scope>NUCLEOTIDE SEQUENCE</scope>
    <source>
        <strain evidence="5">DSM 44203</strain>
    </source>
</reference>
<evidence type="ECO:0000256" key="3">
    <source>
        <dbReference type="SAM" id="SignalP"/>
    </source>
</evidence>
<evidence type="ECO:0000313" key="5">
    <source>
        <dbReference type="EMBL" id="MCV7024594.1"/>
    </source>
</evidence>
<dbReference type="InterPro" id="IPR015250">
    <property type="entry name" value="MPT63-like"/>
</dbReference>
<dbReference type="RefSeq" id="WP_067393903.1">
    <property type="nucleotide sequence ID" value="NZ_BCTA01000069.1"/>
</dbReference>
<organism evidence="5 6">
    <name type="scientific">Mycolicibacterium novocastrense</name>
    <name type="common">Mycobacterium novocastrense</name>
    <dbReference type="NCBI Taxonomy" id="59813"/>
    <lineage>
        <taxon>Bacteria</taxon>
        <taxon>Bacillati</taxon>
        <taxon>Actinomycetota</taxon>
        <taxon>Actinomycetes</taxon>
        <taxon>Mycobacteriales</taxon>
        <taxon>Mycobacteriaceae</taxon>
        <taxon>Mycolicibacterium</taxon>
    </lineage>
</organism>
<feature type="chain" id="PRO_5043834786" evidence="3">
    <location>
        <begin position="27"/>
        <end position="318"/>
    </location>
</feature>
<sequence>MKITRITSVLAATATAGFIAAPFASAEPEATPPGPTVQTQTLGSQGKLVDGAVIQGWTITNLMPSSDVIPYPVTGTLWEATATDQAIQGSATPIVANLVARTADGQTCRSLFEVATPQGVNPSTLAQGQETSGKVYFDVTGATPDRVVYNAGGQDLLVWTKPATTSSTSTSSPSTSYGTGSTAPAEAPATEAPEGTTAAPEGTTAAPAATGAEAPEGSQGTPIAEGSQGTPLPEGSQGTPIAPAQPEGAPAPAAQGIPAQPEGAPAPAAQGTPAQPAQGTPAPAGTEGVPQPAGSQGTPLPAGDQVQTPTTYTPAPTP</sequence>
<reference evidence="5" key="1">
    <citation type="submission" date="2020-07" db="EMBL/GenBank/DDBJ databases">
        <authorList>
            <person name="Pettersson B.M.F."/>
            <person name="Behra P.R.K."/>
            <person name="Ramesh M."/>
            <person name="Das S."/>
            <person name="Dasgupta S."/>
            <person name="Kirsebom L.A."/>
        </authorList>
    </citation>
    <scope>NUCLEOTIDE SEQUENCE</scope>
    <source>
        <strain evidence="5">DSM 44203</strain>
    </source>
</reference>
<protein>
    <submittedName>
        <fullName evidence="5">DUF1942 domain-containing protein</fullName>
    </submittedName>
</protein>
<dbReference type="Proteomes" id="UP001207528">
    <property type="component" value="Unassembled WGS sequence"/>
</dbReference>
<feature type="region of interest" description="Disordered" evidence="2">
    <location>
        <begin position="163"/>
        <end position="318"/>
    </location>
</feature>
<dbReference type="InterPro" id="IPR029050">
    <property type="entry name" value="Immunoprotect_excell_Ig-like"/>
</dbReference>
<comment type="caution">
    <text evidence="5">The sequence shown here is derived from an EMBL/GenBank/DDBJ whole genome shotgun (WGS) entry which is preliminary data.</text>
</comment>
<dbReference type="EMBL" id="JACKTI010000038">
    <property type="protein sequence ID" value="MCV7024594.1"/>
    <property type="molecule type" value="Genomic_DNA"/>
</dbReference>
<dbReference type="GO" id="GO:0005615">
    <property type="term" value="C:extracellular space"/>
    <property type="evidence" value="ECO:0007669"/>
    <property type="project" value="InterPro"/>
</dbReference>
<feature type="signal peptide" evidence="3">
    <location>
        <begin position="1"/>
        <end position="26"/>
    </location>
</feature>
<dbReference type="Gene3D" id="2.60.40.1240">
    <property type="match status" value="1"/>
</dbReference>
<gene>
    <name evidence="5" type="ORF">H7I77_14765</name>
</gene>
<dbReference type="AlphaFoldDB" id="A0AAW5SN18"/>
<feature type="domain" description="MPT63-like" evidence="4">
    <location>
        <begin position="38"/>
        <end position="159"/>
    </location>
</feature>
<proteinExistence type="predicted"/>
<keyword evidence="1 3" id="KW-0732">Signal</keyword>
<dbReference type="Pfam" id="PF09167">
    <property type="entry name" value="DUF1942"/>
    <property type="match status" value="1"/>
</dbReference>
<feature type="compositionally biased region" description="Low complexity" evidence="2">
    <location>
        <begin position="163"/>
        <end position="217"/>
    </location>
</feature>
<feature type="compositionally biased region" description="Low complexity" evidence="2">
    <location>
        <begin position="240"/>
        <end position="285"/>
    </location>
</feature>
<name>A0AAW5SN18_MYCNV</name>
<evidence type="ECO:0000256" key="1">
    <source>
        <dbReference type="ARBA" id="ARBA00022729"/>
    </source>
</evidence>
<evidence type="ECO:0000259" key="4">
    <source>
        <dbReference type="Pfam" id="PF09167"/>
    </source>
</evidence>
<evidence type="ECO:0000313" key="6">
    <source>
        <dbReference type="Proteomes" id="UP001207528"/>
    </source>
</evidence>